<comment type="caution">
    <text evidence="1">The sequence shown here is derived from an EMBL/GenBank/DDBJ whole genome shotgun (WGS) entry which is preliminary data.</text>
</comment>
<organism evidence="1 2">
    <name type="scientific">Dreissena polymorpha</name>
    <name type="common">Zebra mussel</name>
    <name type="synonym">Mytilus polymorpha</name>
    <dbReference type="NCBI Taxonomy" id="45954"/>
    <lineage>
        <taxon>Eukaryota</taxon>
        <taxon>Metazoa</taxon>
        <taxon>Spiralia</taxon>
        <taxon>Lophotrochozoa</taxon>
        <taxon>Mollusca</taxon>
        <taxon>Bivalvia</taxon>
        <taxon>Autobranchia</taxon>
        <taxon>Heteroconchia</taxon>
        <taxon>Euheterodonta</taxon>
        <taxon>Imparidentia</taxon>
        <taxon>Neoheterodontei</taxon>
        <taxon>Myida</taxon>
        <taxon>Dreissenoidea</taxon>
        <taxon>Dreissenidae</taxon>
        <taxon>Dreissena</taxon>
    </lineage>
</organism>
<reference evidence="1" key="2">
    <citation type="submission" date="2020-11" db="EMBL/GenBank/DDBJ databases">
        <authorList>
            <person name="McCartney M.A."/>
            <person name="Auch B."/>
            <person name="Kono T."/>
            <person name="Mallez S."/>
            <person name="Becker A."/>
            <person name="Gohl D.M."/>
            <person name="Silverstein K.A.T."/>
            <person name="Koren S."/>
            <person name="Bechman K.B."/>
            <person name="Herman A."/>
            <person name="Abrahante J.E."/>
            <person name="Garbe J."/>
        </authorList>
    </citation>
    <scope>NUCLEOTIDE SEQUENCE</scope>
    <source>
        <strain evidence="1">Duluth1</strain>
        <tissue evidence="1">Whole animal</tissue>
    </source>
</reference>
<dbReference type="Proteomes" id="UP000828390">
    <property type="component" value="Unassembled WGS sequence"/>
</dbReference>
<name>A0A9D4I7E1_DREPO</name>
<gene>
    <name evidence="1" type="ORF">DPMN_185540</name>
</gene>
<dbReference type="AlphaFoldDB" id="A0A9D4I7E1"/>
<dbReference type="EMBL" id="JAIWYP010000010">
    <property type="protein sequence ID" value="KAH3750999.1"/>
    <property type="molecule type" value="Genomic_DNA"/>
</dbReference>
<evidence type="ECO:0000313" key="1">
    <source>
        <dbReference type="EMBL" id="KAH3750999.1"/>
    </source>
</evidence>
<protein>
    <submittedName>
        <fullName evidence="1">Uncharacterized protein</fullName>
    </submittedName>
</protein>
<sequence>MWVDHEGYITLNQQRIPEIADVSRLRVVIIDRTPLDPALKGRDAITGPRKISHYETPLIN</sequence>
<evidence type="ECO:0000313" key="2">
    <source>
        <dbReference type="Proteomes" id="UP000828390"/>
    </source>
</evidence>
<proteinExistence type="predicted"/>
<reference evidence="1" key="1">
    <citation type="journal article" date="2019" name="bioRxiv">
        <title>The Genome of the Zebra Mussel, Dreissena polymorpha: A Resource for Invasive Species Research.</title>
        <authorList>
            <person name="McCartney M.A."/>
            <person name="Auch B."/>
            <person name="Kono T."/>
            <person name="Mallez S."/>
            <person name="Zhang Y."/>
            <person name="Obille A."/>
            <person name="Becker A."/>
            <person name="Abrahante J.E."/>
            <person name="Garbe J."/>
            <person name="Badalamenti J.P."/>
            <person name="Herman A."/>
            <person name="Mangelson H."/>
            <person name="Liachko I."/>
            <person name="Sullivan S."/>
            <person name="Sone E.D."/>
            <person name="Koren S."/>
            <person name="Silverstein K.A.T."/>
            <person name="Beckman K.B."/>
            <person name="Gohl D.M."/>
        </authorList>
    </citation>
    <scope>NUCLEOTIDE SEQUENCE</scope>
    <source>
        <strain evidence="1">Duluth1</strain>
        <tissue evidence="1">Whole animal</tissue>
    </source>
</reference>
<accession>A0A9D4I7E1</accession>
<keyword evidence="2" id="KW-1185">Reference proteome</keyword>